<dbReference type="EMBL" id="JABCIY010000148">
    <property type="protein sequence ID" value="KAF7192214.1"/>
    <property type="molecule type" value="Genomic_DNA"/>
</dbReference>
<proteinExistence type="predicted"/>
<reference evidence="2" key="1">
    <citation type="submission" date="2020-04" db="EMBL/GenBank/DDBJ databases">
        <title>Draft genome resource of the tomato pathogen Pseudocercospora fuligena.</title>
        <authorList>
            <person name="Zaccaron A."/>
        </authorList>
    </citation>
    <scope>NUCLEOTIDE SEQUENCE</scope>
    <source>
        <strain evidence="2">PF001</strain>
    </source>
</reference>
<feature type="region of interest" description="Disordered" evidence="1">
    <location>
        <begin position="149"/>
        <end position="186"/>
    </location>
</feature>
<name>A0A8H6RJL4_9PEZI</name>
<evidence type="ECO:0000313" key="3">
    <source>
        <dbReference type="Proteomes" id="UP000660729"/>
    </source>
</evidence>
<evidence type="ECO:0000256" key="1">
    <source>
        <dbReference type="SAM" id="MobiDB-lite"/>
    </source>
</evidence>
<gene>
    <name evidence="2" type="ORF">HII31_06246</name>
</gene>
<dbReference type="AlphaFoldDB" id="A0A8H6RJL4"/>
<keyword evidence="3" id="KW-1185">Reference proteome</keyword>
<protein>
    <submittedName>
        <fullName evidence="2">Uncharacterized protein</fullName>
    </submittedName>
</protein>
<sequence length="186" mass="21564">MARHAMLVLEHKLGLRPDGLMRLSDLSKHPVWLGLLADIEQSIFQKYAEMSHTQMRNSPVFASDVERLAKKHGPQIWSQDLEQRDQLLTRAAINNHNGHYPQDLYWSNPEHKEIILVHLRELVIEKVVNYRASEKQWWNRTVTDFNASPIGDPIQERGFDQLFNGDEAQEAGDFKNEDRGDTPNQS</sequence>
<evidence type="ECO:0000313" key="2">
    <source>
        <dbReference type="EMBL" id="KAF7192214.1"/>
    </source>
</evidence>
<accession>A0A8H6RJL4</accession>
<organism evidence="2 3">
    <name type="scientific">Pseudocercospora fuligena</name>
    <dbReference type="NCBI Taxonomy" id="685502"/>
    <lineage>
        <taxon>Eukaryota</taxon>
        <taxon>Fungi</taxon>
        <taxon>Dikarya</taxon>
        <taxon>Ascomycota</taxon>
        <taxon>Pezizomycotina</taxon>
        <taxon>Dothideomycetes</taxon>
        <taxon>Dothideomycetidae</taxon>
        <taxon>Mycosphaerellales</taxon>
        <taxon>Mycosphaerellaceae</taxon>
        <taxon>Pseudocercospora</taxon>
    </lineage>
</organism>
<dbReference type="OrthoDB" id="3819808at2759"/>
<comment type="caution">
    <text evidence="2">The sequence shown here is derived from an EMBL/GenBank/DDBJ whole genome shotgun (WGS) entry which is preliminary data.</text>
</comment>
<feature type="compositionally biased region" description="Basic and acidic residues" evidence="1">
    <location>
        <begin position="172"/>
        <end position="186"/>
    </location>
</feature>
<dbReference type="Proteomes" id="UP000660729">
    <property type="component" value="Unassembled WGS sequence"/>
</dbReference>